<evidence type="ECO:0000259" key="3">
    <source>
        <dbReference type="PROSITE" id="PS50011"/>
    </source>
</evidence>
<organism evidence="4">
    <name type="scientific">Heligmosomoides polygyrus</name>
    <name type="common">Parasitic roundworm</name>
    <dbReference type="NCBI Taxonomy" id="6339"/>
    <lineage>
        <taxon>Eukaryota</taxon>
        <taxon>Metazoa</taxon>
        <taxon>Ecdysozoa</taxon>
        <taxon>Nematoda</taxon>
        <taxon>Chromadorea</taxon>
        <taxon>Rhabditida</taxon>
        <taxon>Rhabditina</taxon>
        <taxon>Rhabditomorpha</taxon>
        <taxon>Strongyloidea</taxon>
        <taxon>Heligmosomidae</taxon>
        <taxon>Heligmosomoides</taxon>
    </lineage>
</organism>
<protein>
    <recommendedName>
        <fullName evidence="3">Protein kinase domain-containing protein</fullName>
    </recommendedName>
</protein>
<dbReference type="EMBL" id="UZAH01032154">
    <property type="protein sequence ID" value="VDP19981.1"/>
    <property type="molecule type" value="Genomic_DNA"/>
</dbReference>
<dbReference type="PANTHER" id="PTHR24418">
    <property type="entry name" value="TYROSINE-PROTEIN KINASE"/>
    <property type="match status" value="1"/>
</dbReference>
<reference evidence="4" key="1">
    <citation type="submission" date="2018-11" db="EMBL/GenBank/DDBJ databases">
        <authorList>
            <consortium name="Pathogen Informatics"/>
        </authorList>
    </citation>
    <scope>NUCLEOTIDE SEQUENCE [LARGE SCALE GENOMIC DNA]</scope>
</reference>
<dbReference type="PROSITE" id="PS00109">
    <property type="entry name" value="PROTEIN_KINASE_TYR"/>
    <property type="match status" value="1"/>
</dbReference>
<accession>A0A3P8BCW0</accession>
<dbReference type="GO" id="GO:0004713">
    <property type="term" value="F:protein tyrosine kinase activity"/>
    <property type="evidence" value="ECO:0007669"/>
    <property type="project" value="InterPro"/>
</dbReference>
<dbReference type="OrthoDB" id="3256376at2759"/>
<dbReference type="Pfam" id="PF07714">
    <property type="entry name" value="PK_Tyr_Ser-Thr"/>
    <property type="match status" value="2"/>
</dbReference>
<evidence type="ECO:0000256" key="1">
    <source>
        <dbReference type="ARBA" id="ARBA00022741"/>
    </source>
</evidence>
<evidence type="ECO:0000313" key="4">
    <source>
        <dbReference type="EMBL" id="VDP19981.1"/>
    </source>
</evidence>
<dbReference type="Gene3D" id="1.10.510.10">
    <property type="entry name" value="Transferase(Phosphotransferase) domain 1"/>
    <property type="match status" value="2"/>
</dbReference>
<dbReference type="InterPro" id="IPR001245">
    <property type="entry name" value="Ser-Thr/Tyr_kinase_cat_dom"/>
</dbReference>
<gene>
    <name evidence="4" type="ORF">HPBE_LOCUS20441</name>
</gene>
<proteinExistence type="predicted"/>
<dbReference type="GO" id="GO:0005524">
    <property type="term" value="F:ATP binding"/>
    <property type="evidence" value="ECO:0007669"/>
    <property type="project" value="UniProtKB-KW"/>
</dbReference>
<dbReference type="InterPro" id="IPR020635">
    <property type="entry name" value="Tyr_kinase_cat_dom"/>
</dbReference>
<dbReference type="PROSITE" id="PS50011">
    <property type="entry name" value="PROTEIN_KINASE_DOM"/>
    <property type="match status" value="1"/>
</dbReference>
<feature type="domain" description="Protein kinase" evidence="3">
    <location>
        <begin position="1"/>
        <end position="163"/>
    </location>
</feature>
<sequence length="163" mass="18304">MNTFLKENANKVDVKEKLDMCLGAALGVEYLHLNQCMHRDLAARNCLINQERVVKISDFGLSRLGVHYKLKTAMKLPINFGVLVYEIFADGAEPWDGQTNAEVKAAVIAGKCVTFPPVTPERVKKFFVEKVFAKNPAARATMSEVRIRMQVVLLFFVLDNSEV</sequence>
<dbReference type="InterPro" id="IPR011009">
    <property type="entry name" value="Kinase-like_dom_sf"/>
</dbReference>
<dbReference type="SMART" id="SM00219">
    <property type="entry name" value="TyrKc"/>
    <property type="match status" value="1"/>
</dbReference>
<evidence type="ECO:0000256" key="2">
    <source>
        <dbReference type="ARBA" id="ARBA00022840"/>
    </source>
</evidence>
<dbReference type="InterPro" id="IPR008266">
    <property type="entry name" value="Tyr_kinase_AS"/>
</dbReference>
<dbReference type="InterPro" id="IPR000719">
    <property type="entry name" value="Prot_kinase_dom"/>
</dbReference>
<dbReference type="SUPFAM" id="SSF56112">
    <property type="entry name" value="Protein kinase-like (PK-like)"/>
    <property type="match status" value="1"/>
</dbReference>
<keyword evidence="2" id="KW-0067">ATP-binding</keyword>
<name>A0A3P8BCW0_HELPZ</name>
<dbReference type="InterPro" id="IPR050198">
    <property type="entry name" value="Non-receptor_tyrosine_kinases"/>
</dbReference>
<dbReference type="AlphaFoldDB" id="A0A3P8BCW0"/>
<keyword evidence="1" id="KW-0547">Nucleotide-binding</keyword>